<dbReference type="FunFam" id="1.10.510.10:FF:000537">
    <property type="entry name" value="Putative receptor-like protein kinase"/>
    <property type="match status" value="1"/>
</dbReference>
<evidence type="ECO:0000256" key="13">
    <source>
        <dbReference type="ARBA" id="ARBA00023157"/>
    </source>
</evidence>
<dbReference type="InterPro" id="IPR008271">
    <property type="entry name" value="Ser/Thr_kinase_AS"/>
</dbReference>
<dbReference type="PROSITE" id="PS00108">
    <property type="entry name" value="PROTEIN_KINASE_ST"/>
    <property type="match status" value="1"/>
</dbReference>
<proteinExistence type="inferred from homology"/>
<evidence type="ECO:0000256" key="11">
    <source>
        <dbReference type="ARBA" id="ARBA00022989"/>
    </source>
</evidence>
<dbReference type="InterPro" id="IPR011009">
    <property type="entry name" value="Kinase-like_dom_sf"/>
</dbReference>
<keyword evidence="15" id="KW-0325">Glycoprotein</keyword>
<evidence type="ECO:0000256" key="17">
    <source>
        <dbReference type="ARBA" id="ARBA00048679"/>
    </source>
</evidence>
<evidence type="ECO:0000256" key="9">
    <source>
        <dbReference type="ARBA" id="ARBA00022777"/>
    </source>
</evidence>
<keyword evidence="7" id="KW-0732">Signal</keyword>
<dbReference type="GO" id="GO:0005524">
    <property type="term" value="F:ATP binding"/>
    <property type="evidence" value="ECO:0007669"/>
    <property type="project" value="UniProtKB-UniRule"/>
</dbReference>
<dbReference type="InterPro" id="IPR000719">
    <property type="entry name" value="Prot_kinase_dom"/>
</dbReference>
<dbReference type="EC" id="2.7.11.1" evidence="2"/>
<feature type="domain" description="Protein kinase" evidence="20">
    <location>
        <begin position="41"/>
        <end position="301"/>
    </location>
</feature>
<comment type="catalytic activity">
    <reaction evidence="16">
        <text>L-threonyl-[protein] + ATP = O-phospho-L-threonyl-[protein] + ADP + H(+)</text>
        <dbReference type="Rhea" id="RHEA:46608"/>
        <dbReference type="Rhea" id="RHEA-COMP:11060"/>
        <dbReference type="Rhea" id="RHEA-COMP:11605"/>
        <dbReference type="ChEBI" id="CHEBI:15378"/>
        <dbReference type="ChEBI" id="CHEBI:30013"/>
        <dbReference type="ChEBI" id="CHEBI:30616"/>
        <dbReference type="ChEBI" id="CHEBI:61977"/>
        <dbReference type="ChEBI" id="CHEBI:456216"/>
        <dbReference type="EC" id="2.7.11.1"/>
    </reaction>
</comment>
<dbReference type="InterPro" id="IPR001245">
    <property type="entry name" value="Ser-Thr/Tyr_kinase_cat_dom"/>
</dbReference>
<dbReference type="GO" id="GO:0004674">
    <property type="term" value="F:protein serine/threonine kinase activity"/>
    <property type="evidence" value="ECO:0007669"/>
    <property type="project" value="UniProtKB-KW"/>
</dbReference>
<keyword evidence="12" id="KW-0472">Membrane</keyword>
<gene>
    <name evidence="21" type="ORF">Prudu_014341</name>
</gene>
<dbReference type="PANTHER" id="PTHR47974:SF4">
    <property type="entry name" value="RECEPTOR-LIKE SERINE_THREONINE-PROTEIN KINASE"/>
    <property type="match status" value="1"/>
</dbReference>
<keyword evidence="14" id="KW-0675">Receptor</keyword>
<keyword evidence="10 18" id="KW-0067">ATP-binding</keyword>
<dbReference type="AlphaFoldDB" id="A0A4Y1RGL9"/>
<comment type="subcellular location">
    <subcellularLocation>
        <location evidence="1">Membrane</location>
        <topology evidence="1">Single-pass type I membrane protein</topology>
    </subcellularLocation>
</comment>
<evidence type="ECO:0000256" key="3">
    <source>
        <dbReference type="ARBA" id="ARBA00022527"/>
    </source>
</evidence>
<evidence type="ECO:0000256" key="6">
    <source>
        <dbReference type="ARBA" id="ARBA00022692"/>
    </source>
</evidence>
<reference evidence="21" key="1">
    <citation type="journal article" date="2019" name="Science">
        <title>Mutation of a bHLH transcription factor allowed almond domestication.</title>
        <authorList>
            <person name="Sanchez-Perez R."/>
            <person name="Pavan S."/>
            <person name="Mazzeo R."/>
            <person name="Moldovan C."/>
            <person name="Aiese Cigliano R."/>
            <person name="Del Cueto J."/>
            <person name="Ricciardi F."/>
            <person name="Lotti C."/>
            <person name="Ricciardi L."/>
            <person name="Dicenta F."/>
            <person name="Lopez-Marques R.L."/>
            <person name="Lindberg Moller B."/>
        </authorList>
    </citation>
    <scope>NUCLEOTIDE SEQUENCE</scope>
</reference>
<comment type="catalytic activity">
    <reaction evidence="17">
        <text>L-seryl-[protein] + ATP = O-phospho-L-seryl-[protein] + ADP + H(+)</text>
        <dbReference type="Rhea" id="RHEA:17989"/>
        <dbReference type="Rhea" id="RHEA-COMP:9863"/>
        <dbReference type="Rhea" id="RHEA-COMP:11604"/>
        <dbReference type="ChEBI" id="CHEBI:15378"/>
        <dbReference type="ChEBI" id="CHEBI:29999"/>
        <dbReference type="ChEBI" id="CHEBI:30616"/>
        <dbReference type="ChEBI" id="CHEBI:83421"/>
        <dbReference type="ChEBI" id="CHEBI:456216"/>
        <dbReference type="EC" id="2.7.11.1"/>
    </reaction>
</comment>
<dbReference type="Pfam" id="PF00069">
    <property type="entry name" value="Pkinase"/>
    <property type="match status" value="1"/>
</dbReference>
<dbReference type="Gene3D" id="3.30.200.20">
    <property type="entry name" value="Phosphorylase Kinase, domain 1"/>
    <property type="match status" value="2"/>
</dbReference>
<keyword evidence="3 19" id="KW-0723">Serine/threonine-protein kinase</keyword>
<evidence type="ECO:0000256" key="16">
    <source>
        <dbReference type="ARBA" id="ARBA00047899"/>
    </source>
</evidence>
<dbReference type="GO" id="GO:0016020">
    <property type="term" value="C:membrane"/>
    <property type="evidence" value="ECO:0007669"/>
    <property type="project" value="UniProtKB-SubCell"/>
</dbReference>
<feature type="binding site" evidence="18">
    <location>
        <position position="346"/>
    </location>
    <ligand>
        <name>ATP</name>
        <dbReference type="ChEBI" id="CHEBI:30616"/>
    </ligand>
</feature>
<evidence type="ECO:0000256" key="15">
    <source>
        <dbReference type="ARBA" id="ARBA00023180"/>
    </source>
</evidence>
<protein>
    <recommendedName>
        <fullName evidence="2">non-specific serine/threonine protein kinase</fullName>
        <ecNumber evidence="2">2.7.11.1</ecNumber>
    </recommendedName>
</protein>
<dbReference type="FunFam" id="3.30.200.20:FF:000059">
    <property type="entry name" value="S-receptor-like serine/threonine-protein kinase"/>
    <property type="match status" value="1"/>
</dbReference>
<feature type="binding site" evidence="18">
    <location>
        <position position="69"/>
    </location>
    <ligand>
        <name>ATP</name>
        <dbReference type="ChEBI" id="CHEBI:30616"/>
    </ligand>
</feature>
<keyword evidence="5" id="KW-0808">Transferase</keyword>
<evidence type="ECO:0000256" key="7">
    <source>
        <dbReference type="ARBA" id="ARBA00022729"/>
    </source>
</evidence>
<keyword evidence="11" id="KW-1133">Transmembrane helix</keyword>
<evidence type="ECO:0000256" key="10">
    <source>
        <dbReference type="ARBA" id="ARBA00022840"/>
    </source>
</evidence>
<evidence type="ECO:0000313" key="21">
    <source>
        <dbReference type="EMBL" id="BBH03459.1"/>
    </source>
</evidence>
<dbReference type="SUPFAM" id="SSF56112">
    <property type="entry name" value="Protein kinase-like (PK-like)"/>
    <property type="match status" value="2"/>
</dbReference>
<dbReference type="Pfam" id="PF07714">
    <property type="entry name" value="PK_Tyr_Ser-Thr"/>
    <property type="match status" value="1"/>
</dbReference>
<evidence type="ECO:0000256" key="2">
    <source>
        <dbReference type="ARBA" id="ARBA00012513"/>
    </source>
</evidence>
<name>A0A4Y1RGL9_PRUDU</name>
<keyword evidence="4" id="KW-0245">EGF-like domain</keyword>
<evidence type="ECO:0000256" key="14">
    <source>
        <dbReference type="ARBA" id="ARBA00023170"/>
    </source>
</evidence>
<evidence type="ECO:0000256" key="19">
    <source>
        <dbReference type="RuleBase" id="RU000304"/>
    </source>
</evidence>
<dbReference type="PROSITE" id="PS00107">
    <property type="entry name" value="PROTEIN_KINASE_ATP"/>
    <property type="match status" value="2"/>
</dbReference>
<evidence type="ECO:0000256" key="8">
    <source>
        <dbReference type="ARBA" id="ARBA00022741"/>
    </source>
</evidence>
<comment type="similarity">
    <text evidence="19">Belongs to the protein kinase superfamily.</text>
</comment>
<evidence type="ECO:0000256" key="5">
    <source>
        <dbReference type="ARBA" id="ARBA00022679"/>
    </source>
</evidence>
<keyword evidence="6" id="KW-0812">Transmembrane</keyword>
<feature type="domain" description="Protein kinase" evidence="20">
    <location>
        <begin position="318"/>
        <end position="473"/>
    </location>
</feature>
<organism evidence="21">
    <name type="scientific">Prunus dulcis</name>
    <name type="common">Almond</name>
    <name type="synonym">Amygdalus dulcis</name>
    <dbReference type="NCBI Taxonomy" id="3755"/>
    <lineage>
        <taxon>Eukaryota</taxon>
        <taxon>Viridiplantae</taxon>
        <taxon>Streptophyta</taxon>
        <taxon>Embryophyta</taxon>
        <taxon>Tracheophyta</taxon>
        <taxon>Spermatophyta</taxon>
        <taxon>Magnoliopsida</taxon>
        <taxon>eudicotyledons</taxon>
        <taxon>Gunneridae</taxon>
        <taxon>Pentapetalae</taxon>
        <taxon>rosids</taxon>
        <taxon>fabids</taxon>
        <taxon>Rosales</taxon>
        <taxon>Rosaceae</taxon>
        <taxon>Amygdaloideae</taxon>
        <taxon>Amygdaleae</taxon>
        <taxon>Prunus</taxon>
    </lineage>
</organism>
<evidence type="ECO:0000256" key="18">
    <source>
        <dbReference type="PROSITE-ProRule" id="PRU10141"/>
    </source>
</evidence>
<evidence type="ECO:0000259" key="20">
    <source>
        <dbReference type="PROSITE" id="PS50011"/>
    </source>
</evidence>
<accession>A0A4Y1RGL9</accession>
<evidence type="ECO:0000256" key="1">
    <source>
        <dbReference type="ARBA" id="ARBA00004479"/>
    </source>
</evidence>
<dbReference type="PROSITE" id="PS50011">
    <property type="entry name" value="PROTEIN_KINASE_DOM"/>
    <property type="match status" value="2"/>
</dbReference>
<dbReference type="PANTHER" id="PTHR47974">
    <property type="entry name" value="OS07G0415500 PROTEIN"/>
    <property type="match status" value="1"/>
</dbReference>
<keyword evidence="8 18" id="KW-0547">Nucleotide-binding</keyword>
<sequence>MGWWLLFRRSQGMSAPLVDKYRLISSNFRMYLYAELKKATRNFKEELGRGGSGTVYKGVLADERVVAVKALADIYQAEEVFWAEVSTIEKINHMNLVRTWGFCSEGKHRLLISEYVENGSLDKHLFPPNFLGWKERFKVAIGIAKGLAYLHHECLEWVIHCDVKPENILLDSNFEPKIADFGLAKLFQRGGFNAVSSHIRGTKGYMAPEWALNLSITAKVDVYSYGVVLLEIVKGIRLSNRVVDTAEEEEAEMKRFVRIARRKIQCGEDEWIEDMLDPRLEGQFGRNQAAKMVEVDGYDLLSSQFRMYLYAELEKATKNFKEELGKGASGVVYKGVLADERVVAVKALADIYQAEEVFWAEVSTIVKVNHMNLINTEFSSLEYAESKTIRQAFVPPNFLGWKESLKRKIQSGEDEWIEDMLDPRLEGVFSRNQAAKMVEICMSCVEEDRNIRPRDSVVQMLLEYEEEPNIQIY</sequence>
<keyword evidence="9 21" id="KW-0418">Kinase</keyword>
<evidence type="ECO:0000256" key="4">
    <source>
        <dbReference type="ARBA" id="ARBA00022536"/>
    </source>
</evidence>
<keyword evidence="13" id="KW-1015">Disulfide bond</keyword>
<dbReference type="EMBL" id="AP019301">
    <property type="protein sequence ID" value="BBH03459.1"/>
    <property type="molecule type" value="Genomic_DNA"/>
</dbReference>
<dbReference type="Gene3D" id="1.10.510.10">
    <property type="entry name" value="Transferase(Phosphotransferase) domain 1"/>
    <property type="match status" value="1"/>
</dbReference>
<dbReference type="SMART" id="SM00220">
    <property type="entry name" value="S_TKc"/>
    <property type="match status" value="1"/>
</dbReference>
<evidence type="ECO:0000256" key="12">
    <source>
        <dbReference type="ARBA" id="ARBA00023136"/>
    </source>
</evidence>
<dbReference type="InterPro" id="IPR017441">
    <property type="entry name" value="Protein_kinase_ATP_BS"/>
</dbReference>